<dbReference type="RefSeq" id="XP_038736703.1">
    <property type="nucleotide sequence ID" value="XM_038872145.1"/>
</dbReference>
<feature type="region of interest" description="Disordered" evidence="1">
    <location>
        <begin position="19"/>
        <end position="39"/>
    </location>
</feature>
<feature type="region of interest" description="Disordered" evidence="1">
    <location>
        <begin position="47"/>
        <end position="66"/>
    </location>
</feature>
<dbReference type="EMBL" id="RCSW01000003">
    <property type="protein sequence ID" value="KAF7952137.1"/>
    <property type="molecule type" value="Genomic_DNA"/>
</dbReference>
<evidence type="ECO:0000256" key="1">
    <source>
        <dbReference type="SAM" id="MobiDB-lite"/>
    </source>
</evidence>
<dbReference type="Proteomes" id="UP000710849">
    <property type="component" value="Unassembled WGS sequence"/>
</dbReference>
<gene>
    <name evidence="2" type="ORF">EAE97_001634</name>
</gene>
<sequence>MPPREINEQSSKLHKLWVKKSKEHDKDRGDGLIGEDSVPVPVLLDTAHSKAVEDEEDTIELQGSGG</sequence>
<dbReference type="GeneID" id="62145223"/>
<name>A0A9P5IY80_9HELO</name>
<keyword evidence="3" id="KW-1185">Reference proteome</keyword>
<evidence type="ECO:0000313" key="2">
    <source>
        <dbReference type="EMBL" id="KAF7952137.1"/>
    </source>
</evidence>
<evidence type="ECO:0000313" key="3">
    <source>
        <dbReference type="Proteomes" id="UP000710849"/>
    </source>
</evidence>
<feature type="compositionally biased region" description="Basic and acidic residues" evidence="1">
    <location>
        <begin position="20"/>
        <end position="30"/>
    </location>
</feature>
<dbReference type="AlphaFoldDB" id="A0A9P5IY80"/>
<accession>A0A9P5IY80</accession>
<reference evidence="2 3" key="1">
    <citation type="journal article" date="2020" name="Genome Biol. Evol.">
        <title>Comparative genomics of Sclerotiniaceae.</title>
        <authorList>
            <person name="Valero Jimenez C.A."/>
            <person name="Steentjes M."/>
            <person name="Scholten O.E."/>
            <person name="Van Kan J.A.L."/>
        </authorList>
    </citation>
    <scope>NUCLEOTIDE SEQUENCE [LARGE SCALE GENOMIC DNA]</scope>
    <source>
        <strain evidence="2 3">MUCL 94</strain>
    </source>
</reference>
<proteinExistence type="predicted"/>
<protein>
    <submittedName>
        <fullName evidence="2">Uncharacterized protein</fullName>
    </submittedName>
</protein>
<comment type="caution">
    <text evidence="2">The sequence shown here is derived from an EMBL/GenBank/DDBJ whole genome shotgun (WGS) entry which is preliminary data.</text>
</comment>
<organism evidence="2 3">
    <name type="scientific">Botrytis byssoidea</name>
    <dbReference type="NCBI Taxonomy" id="139641"/>
    <lineage>
        <taxon>Eukaryota</taxon>
        <taxon>Fungi</taxon>
        <taxon>Dikarya</taxon>
        <taxon>Ascomycota</taxon>
        <taxon>Pezizomycotina</taxon>
        <taxon>Leotiomycetes</taxon>
        <taxon>Helotiales</taxon>
        <taxon>Sclerotiniaceae</taxon>
        <taxon>Botrytis</taxon>
    </lineage>
</organism>